<keyword evidence="4" id="KW-0997">Cell inner membrane</keyword>
<dbReference type="InterPro" id="IPR000515">
    <property type="entry name" value="MetI-like"/>
</dbReference>
<keyword evidence="3" id="KW-1003">Cell membrane</keyword>
<feature type="transmembrane region" description="Helical" evidence="8">
    <location>
        <begin position="199"/>
        <end position="221"/>
    </location>
</feature>
<evidence type="ECO:0000313" key="11">
    <source>
        <dbReference type="Proteomes" id="UP001548832"/>
    </source>
</evidence>
<evidence type="ECO:0000256" key="4">
    <source>
        <dbReference type="ARBA" id="ARBA00022519"/>
    </source>
</evidence>
<feature type="transmembrane region" description="Helical" evidence="8">
    <location>
        <begin position="151"/>
        <end position="174"/>
    </location>
</feature>
<reference evidence="10 11" key="1">
    <citation type="submission" date="2024-06" db="EMBL/GenBank/DDBJ databases">
        <authorList>
            <person name="Kim D.-U."/>
        </authorList>
    </citation>
    <scope>NUCLEOTIDE SEQUENCE [LARGE SCALE GENOMIC DNA]</scope>
    <source>
        <strain evidence="10 11">KACC15460</strain>
    </source>
</reference>
<protein>
    <submittedName>
        <fullName evidence="10">ABC transporter permease subunit</fullName>
    </submittedName>
</protein>
<dbReference type="EMBL" id="JBEWSZ010000002">
    <property type="protein sequence ID" value="MET2831006.1"/>
    <property type="molecule type" value="Genomic_DNA"/>
</dbReference>
<accession>A0ABV2DLT0</accession>
<keyword evidence="2 8" id="KW-0813">Transport</keyword>
<keyword evidence="7 8" id="KW-0472">Membrane</keyword>
<evidence type="ECO:0000256" key="8">
    <source>
        <dbReference type="RuleBase" id="RU363032"/>
    </source>
</evidence>
<organism evidence="10 11">
    <name type="scientific">Mesorhizobium shangrilense</name>
    <dbReference type="NCBI Taxonomy" id="460060"/>
    <lineage>
        <taxon>Bacteria</taxon>
        <taxon>Pseudomonadati</taxon>
        <taxon>Pseudomonadota</taxon>
        <taxon>Alphaproteobacteria</taxon>
        <taxon>Hyphomicrobiales</taxon>
        <taxon>Phyllobacteriaceae</taxon>
        <taxon>Mesorhizobium</taxon>
    </lineage>
</organism>
<feature type="transmembrane region" description="Helical" evidence="8">
    <location>
        <begin position="302"/>
        <end position="330"/>
    </location>
</feature>
<comment type="subcellular location">
    <subcellularLocation>
        <location evidence="1">Cell inner membrane</location>
        <topology evidence="1">Multi-pass membrane protein</topology>
    </subcellularLocation>
    <subcellularLocation>
        <location evidence="8">Cell membrane</location>
        <topology evidence="8">Multi-pass membrane protein</topology>
    </subcellularLocation>
</comment>
<sequence>MARAFDISVERWGSGVAAPALWAVAFILIGLPLGLVVVQAFLPGLFDLAGPSFVPSLDAINHLVTSPRLARGIIDTVVLGVVGAVLSTVVGTALALLLALTDIRGKSAFSALPWVVFATPSYFKGLAWVLLMSPGGYFVGLGLVSPATGSAFFGPAGLMMVMAFSLFPIPYFIVGSRLEGLGGEFIDAARVASAGPWRIVLRVVLPMLVPAIALALLTTFAEVVGDFGIATTIARSMNFGLITYNIYAATANYPVDFASAGAQALVLVLLVAGSIVVAGLMGGDRTTTFVTGRNRSLARFHLGPWQAPALALMALFTIGSAVLPLIAIVLRSLTVSLGGGLARSNFSLAAVRTVFDVSSIPGQGLVWSVVYGLAAAVLAVAFGLVFAYQISLASRTTRLVASGLALTTVALPGIVLAFGYILVYDRLPGFKDVPLYGSRLLLIIGYAATALPYCLILMWSALGRLGGSLHEASRLAGASPGRHLVKVVLPLIGSAILIAFGVTTIRSIFELPMSQFLLPQAGPPVPVVIVDDFTQGRDAVACALAIATLGVVAAIGAITSLARRPDALSQGDS</sequence>
<keyword evidence="11" id="KW-1185">Reference proteome</keyword>
<dbReference type="PROSITE" id="PS50928">
    <property type="entry name" value="ABC_TM1"/>
    <property type="match status" value="2"/>
</dbReference>
<evidence type="ECO:0000256" key="6">
    <source>
        <dbReference type="ARBA" id="ARBA00022989"/>
    </source>
</evidence>
<dbReference type="SUPFAM" id="SSF161098">
    <property type="entry name" value="MetI-like"/>
    <property type="match status" value="2"/>
</dbReference>
<dbReference type="InterPro" id="IPR035906">
    <property type="entry name" value="MetI-like_sf"/>
</dbReference>
<proteinExistence type="inferred from homology"/>
<gene>
    <name evidence="10" type="ORF">ABVQ20_28885</name>
</gene>
<keyword evidence="6 8" id="KW-1133">Transmembrane helix</keyword>
<dbReference type="PANTHER" id="PTHR43357:SF4">
    <property type="entry name" value="INNER MEMBRANE ABC TRANSPORTER PERMEASE PROTEIN YDCV"/>
    <property type="match status" value="1"/>
</dbReference>
<feature type="transmembrane region" description="Helical" evidence="8">
    <location>
        <begin position="399"/>
        <end position="423"/>
    </location>
</feature>
<feature type="domain" description="ABC transmembrane type-1" evidence="9">
    <location>
        <begin position="73"/>
        <end position="278"/>
    </location>
</feature>
<feature type="transmembrane region" description="Helical" evidence="8">
    <location>
        <begin position="443"/>
        <end position="463"/>
    </location>
</feature>
<keyword evidence="5 8" id="KW-0812">Transmembrane</keyword>
<evidence type="ECO:0000256" key="1">
    <source>
        <dbReference type="ARBA" id="ARBA00004429"/>
    </source>
</evidence>
<comment type="caution">
    <text evidence="10">The sequence shown here is derived from an EMBL/GenBank/DDBJ whole genome shotgun (WGS) entry which is preliminary data.</text>
</comment>
<evidence type="ECO:0000256" key="2">
    <source>
        <dbReference type="ARBA" id="ARBA00022448"/>
    </source>
</evidence>
<feature type="transmembrane region" description="Helical" evidence="8">
    <location>
        <begin position="543"/>
        <end position="562"/>
    </location>
</feature>
<dbReference type="PANTHER" id="PTHR43357">
    <property type="entry name" value="INNER MEMBRANE ABC TRANSPORTER PERMEASE PROTEIN YDCV"/>
    <property type="match status" value="1"/>
</dbReference>
<name>A0ABV2DLT0_9HYPH</name>
<evidence type="ECO:0000313" key="10">
    <source>
        <dbReference type="EMBL" id="MET2831006.1"/>
    </source>
</evidence>
<dbReference type="CDD" id="cd06261">
    <property type="entry name" value="TM_PBP2"/>
    <property type="match status" value="2"/>
</dbReference>
<evidence type="ECO:0000256" key="7">
    <source>
        <dbReference type="ARBA" id="ARBA00023136"/>
    </source>
</evidence>
<evidence type="ECO:0000256" key="5">
    <source>
        <dbReference type="ARBA" id="ARBA00022692"/>
    </source>
</evidence>
<dbReference type="Proteomes" id="UP001548832">
    <property type="component" value="Unassembled WGS sequence"/>
</dbReference>
<feature type="transmembrane region" description="Helical" evidence="8">
    <location>
        <begin position="484"/>
        <end position="509"/>
    </location>
</feature>
<feature type="transmembrane region" description="Helical" evidence="8">
    <location>
        <begin position="111"/>
        <end position="131"/>
    </location>
</feature>
<dbReference type="RefSeq" id="WP_354463098.1">
    <property type="nucleotide sequence ID" value="NZ_JBEWSZ010000002.1"/>
</dbReference>
<dbReference type="Gene3D" id="1.10.3720.10">
    <property type="entry name" value="MetI-like"/>
    <property type="match status" value="2"/>
</dbReference>
<evidence type="ECO:0000259" key="9">
    <source>
        <dbReference type="PROSITE" id="PS50928"/>
    </source>
</evidence>
<feature type="transmembrane region" description="Helical" evidence="8">
    <location>
        <begin position="260"/>
        <end position="281"/>
    </location>
</feature>
<feature type="transmembrane region" description="Helical" evidence="8">
    <location>
        <begin position="20"/>
        <end position="42"/>
    </location>
</feature>
<comment type="similarity">
    <text evidence="8">Belongs to the binding-protein-dependent transport system permease family.</text>
</comment>
<dbReference type="Pfam" id="PF00528">
    <property type="entry name" value="BPD_transp_1"/>
    <property type="match status" value="1"/>
</dbReference>
<feature type="transmembrane region" description="Helical" evidence="8">
    <location>
        <begin position="365"/>
        <end position="387"/>
    </location>
</feature>
<feature type="transmembrane region" description="Helical" evidence="8">
    <location>
        <begin position="77"/>
        <end position="99"/>
    </location>
</feature>
<feature type="domain" description="ABC transmembrane type-1" evidence="9">
    <location>
        <begin position="365"/>
        <end position="559"/>
    </location>
</feature>
<evidence type="ECO:0000256" key="3">
    <source>
        <dbReference type="ARBA" id="ARBA00022475"/>
    </source>
</evidence>